<dbReference type="AlphaFoldDB" id="A0A7R9E3S2"/>
<dbReference type="Pfam" id="PF12796">
    <property type="entry name" value="Ank_2"/>
    <property type="match status" value="1"/>
</dbReference>
<evidence type="ECO:0000256" key="1">
    <source>
        <dbReference type="ARBA" id="ARBA00022737"/>
    </source>
</evidence>
<reference evidence="5" key="1">
    <citation type="submission" date="2020-11" db="EMBL/GenBank/DDBJ databases">
        <authorList>
            <person name="Tran Van P."/>
        </authorList>
    </citation>
    <scope>NUCLEOTIDE SEQUENCE</scope>
</reference>
<evidence type="ECO:0000256" key="2">
    <source>
        <dbReference type="ARBA" id="ARBA00023043"/>
    </source>
</evidence>
<feature type="repeat" description="ANK" evidence="3">
    <location>
        <begin position="78"/>
        <end position="110"/>
    </location>
</feature>
<dbReference type="PROSITE" id="PS50088">
    <property type="entry name" value="ANK_REPEAT"/>
    <property type="match status" value="2"/>
</dbReference>
<dbReference type="InterPro" id="IPR036770">
    <property type="entry name" value="Ankyrin_rpt-contain_sf"/>
</dbReference>
<dbReference type="InterPro" id="IPR002110">
    <property type="entry name" value="Ankyrin_rpt"/>
</dbReference>
<keyword evidence="2 3" id="KW-0040">ANK repeat</keyword>
<dbReference type="PANTHER" id="PTHR24173:SF40">
    <property type="entry name" value="AGAP006757-PA"/>
    <property type="match status" value="1"/>
</dbReference>
<evidence type="ECO:0000256" key="4">
    <source>
        <dbReference type="SAM" id="MobiDB-lite"/>
    </source>
</evidence>
<name>A0A7R9E3S2_9NEOP</name>
<dbReference type="SUPFAM" id="SSF48403">
    <property type="entry name" value="Ankyrin repeat"/>
    <property type="match status" value="1"/>
</dbReference>
<dbReference type="Gene3D" id="1.25.40.20">
    <property type="entry name" value="Ankyrin repeat-containing domain"/>
    <property type="match status" value="1"/>
</dbReference>
<dbReference type="SMART" id="SM00248">
    <property type="entry name" value="ANK"/>
    <property type="match status" value="3"/>
</dbReference>
<evidence type="ECO:0000256" key="3">
    <source>
        <dbReference type="PROSITE-ProRule" id="PRU00023"/>
    </source>
</evidence>
<organism evidence="5">
    <name type="scientific">Timema monikensis</name>
    <dbReference type="NCBI Taxonomy" id="170555"/>
    <lineage>
        <taxon>Eukaryota</taxon>
        <taxon>Metazoa</taxon>
        <taxon>Ecdysozoa</taxon>
        <taxon>Arthropoda</taxon>
        <taxon>Hexapoda</taxon>
        <taxon>Insecta</taxon>
        <taxon>Pterygota</taxon>
        <taxon>Neoptera</taxon>
        <taxon>Polyneoptera</taxon>
        <taxon>Phasmatodea</taxon>
        <taxon>Timematodea</taxon>
        <taxon>Timematoidea</taxon>
        <taxon>Timematidae</taxon>
        <taxon>Timema</taxon>
    </lineage>
</organism>
<dbReference type="EMBL" id="OB793236">
    <property type="protein sequence ID" value="CAD7426618.1"/>
    <property type="molecule type" value="Genomic_DNA"/>
</dbReference>
<sequence>MATERQQCKVWTVFLLSPAATMYNVDLVPSSSSDNNIKSGLFLFVNTAVSHIAAHGSLSMLEAILLLPGVDVNKADNEGNTPLHFAAQAGHVETVNFLLSRSTGIEVDARNHLGFTPLMKAALQGRTKCAKLLLFAGEDMSLKYDVGRKNSRRASPTLRDTGRGLRAEQWARFCGRYVCAEVIEKFSRHKLMERSTAYGRWGSEPELAARLLMGGRVPPNNHNPSHCSGLRSKLRRAFRTNSSGSSAECSSGNKQQYSLVTQLTTAALCASSPALPTPNVPPIVKSLMRPLTVPKVQVTLAGGDGEPEECTKELAGVPDTVRDRPPTARTSGTRSKKKK</sequence>
<protein>
    <submittedName>
        <fullName evidence="5">Uncharacterized protein</fullName>
    </submittedName>
</protein>
<dbReference type="PROSITE" id="PS50297">
    <property type="entry name" value="ANK_REP_REGION"/>
    <property type="match status" value="2"/>
</dbReference>
<dbReference type="PRINTS" id="PR01415">
    <property type="entry name" value="ANKYRIN"/>
</dbReference>
<feature type="region of interest" description="Disordered" evidence="4">
    <location>
        <begin position="299"/>
        <end position="339"/>
    </location>
</feature>
<proteinExistence type="predicted"/>
<evidence type="ECO:0000313" key="5">
    <source>
        <dbReference type="EMBL" id="CAD7426618.1"/>
    </source>
</evidence>
<keyword evidence="1" id="KW-0677">Repeat</keyword>
<accession>A0A7R9E3S2</accession>
<dbReference type="PANTHER" id="PTHR24173">
    <property type="entry name" value="ANKYRIN REPEAT CONTAINING"/>
    <property type="match status" value="1"/>
</dbReference>
<feature type="repeat" description="ANK" evidence="3">
    <location>
        <begin position="113"/>
        <end position="145"/>
    </location>
</feature>
<gene>
    <name evidence="5" type="ORF">TMSB3V08_LOCUS3494</name>
</gene>